<dbReference type="InterPro" id="IPR003425">
    <property type="entry name" value="CCB3/YggT"/>
</dbReference>
<comment type="caution">
    <text evidence="2">The sequence shown here is derived from an EMBL/GenBank/DDBJ whole genome shotgun (WGS) entry which is preliminary data.</text>
</comment>
<keyword evidence="1" id="KW-0472">Membrane</keyword>
<organism evidence="2 3">
    <name type="scientific">Pseudonocardia zijingensis</name>
    <dbReference type="NCBI Taxonomy" id="153376"/>
    <lineage>
        <taxon>Bacteria</taxon>
        <taxon>Bacillati</taxon>
        <taxon>Actinomycetota</taxon>
        <taxon>Actinomycetes</taxon>
        <taxon>Pseudonocardiales</taxon>
        <taxon>Pseudonocardiaceae</taxon>
        <taxon>Pseudonocardia</taxon>
    </lineage>
</organism>
<keyword evidence="3" id="KW-1185">Reference proteome</keyword>
<accession>A0ABN1PP75</accession>
<proteinExistence type="predicted"/>
<protein>
    <recommendedName>
        <fullName evidence="4">YggT family protein</fullName>
    </recommendedName>
</protein>
<dbReference type="Proteomes" id="UP001499967">
    <property type="component" value="Unassembled WGS sequence"/>
</dbReference>
<evidence type="ECO:0008006" key="4">
    <source>
        <dbReference type="Google" id="ProtNLM"/>
    </source>
</evidence>
<evidence type="ECO:0000313" key="3">
    <source>
        <dbReference type="Proteomes" id="UP001499967"/>
    </source>
</evidence>
<evidence type="ECO:0000313" key="2">
    <source>
        <dbReference type="EMBL" id="GAA0930652.1"/>
    </source>
</evidence>
<dbReference type="RefSeq" id="WP_343940823.1">
    <property type="nucleotide sequence ID" value="NZ_BAAAHP010000050.1"/>
</dbReference>
<keyword evidence="1" id="KW-1133">Transmembrane helix</keyword>
<evidence type="ECO:0000256" key="1">
    <source>
        <dbReference type="SAM" id="Phobius"/>
    </source>
</evidence>
<feature type="transmembrane region" description="Helical" evidence="1">
    <location>
        <begin position="67"/>
        <end position="86"/>
    </location>
</feature>
<dbReference type="EMBL" id="BAAAHP010000050">
    <property type="protein sequence ID" value="GAA0930652.1"/>
    <property type="molecule type" value="Genomic_DNA"/>
</dbReference>
<reference evidence="2 3" key="1">
    <citation type="journal article" date="2019" name="Int. J. Syst. Evol. Microbiol.">
        <title>The Global Catalogue of Microorganisms (GCM) 10K type strain sequencing project: providing services to taxonomists for standard genome sequencing and annotation.</title>
        <authorList>
            <consortium name="The Broad Institute Genomics Platform"/>
            <consortium name="The Broad Institute Genome Sequencing Center for Infectious Disease"/>
            <person name="Wu L."/>
            <person name="Ma J."/>
        </authorList>
    </citation>
    <scope>NUCLEOTIDE SEQUENCE [LARGE SCALE GENOMIC DNA]</scope>
    <source>
        <strain evidence="2 3">JCM 11117</strain>
    </source>
</reference>
<keyword evidence="1" id="KW-0812">Transmembrane</keyword>
<gene>
    <name evidence="2" type="ORF">GCM10009559_18120</name>
</gene>
<sequence>MTGIGALLGTVLLLFQIVLIARVVVDWVAALSSGPEPEWRRTAVRVTHAITEPVVAPVRRVLPPIRAGSIGIDLALIVVFLAVVLLRQVVIWL</sequence>
<name>A0ABN1PP75_9PSEU</name>
<dbReference type="Pfam" id="PF02325">
    <property type="entry name" value="CCB3_YggT"/>
    <property type="match status" value="1"/>
</dbReference>